<evidence type="ECO:0000313" key="2">
    <source>
        <dbReference type="EMBL" id="EJK50318.1"/>
    </source>
</evidence>
<reference evidence="2 3" key="1">
    <citation type="journal article" date="2012" name="Genome Biol.">
        <title>Genome and low-iron response of an oceanic diatom adapted to chronic iron limitation.</title>
        <authorList>
            <person name="Lommer M."/>
            <person name="Specht M."/>
            <person name="Roy A.S."/>
            <person name="Kraemer L."/>
            <person name="Andreson R."/>
            <person name="Gutowska M.A."/>
            <person name="Wolf J."/>
            <person name="Bergner S.V."/>
            <person name="Schilhabel M.B."/>
            <person name="Klostermeier U.C."/>
            <person name="Beiko R.G."/>
            <person name="Rosenstiel P."/>
            <person name="Hippler M."/>
            <person name="Laroche J."/>
        </authorList>
    </citation>
    <scope>NUCLEOTIDE SEQUENCE [LARGE SCALE GENOMIC DNA]</scope>
    <source>
        <strain evidence="2 3">CCMP1005</strain>
    </source>
</reference>
<keyword evidence="3" id="KW-1185">Reference proteome</keyword>
<name>K0R9P8_THAOC</name>
<protein>
    <submittedName>
        <fullName evidence="2">Uncharacterized protein</fullName>
    </submittedName>
</protein>
<evidence type="ECO:0000256" key="1">
    <source>
        <dbReference type="SAM" id="MobiDB-lite"/>
    </source>
</evidence>
<sequence>MNRDGITTLRHARPAEHGTYAPVAHPRPGYRSRSTPGPTAVDRRRWFGLDWCNGHGLKARPEHRGTSCLHRVQQRSTIWLFLFADMVVAVHGGHEAMNRPRLGARRHYSGLGWCNGRTFMPRRRTAGAATMIRLSRRRTTLQLTQRPRRPDHRPRPLQIPFRRWAFFFLGGRLALSSYHTNKTRLAEAPFGPFGDDNGPGSEPPPRNRLRYVETFMPSRRGSPAAVGKPCFPRF</sequence>
<evidence type="ECO:0000313" key="3">
    <source>
        <dbReference type="Proteomes" id="UP000266841"/>
    </source>
</evidence>
<dbReference type="AlphaFoldDB" id="K0R9P8"/>
<dbReference type="EMBL" id="AGNL01044018">
    <property type="protein sequence ID" value="EJK50318.1"/>
    <property type="molecule type" value="Genomic_DNA"/>
</dbReference>
<comment type="caution">
    <text evidence="2">The sequence shown here is derived from an EMBL/GenBank/DDBJ whole genome shotgun (WGS) entry which is preliminary data.</text>
</comment>
<dbReference type="Proteomes" id="UP000266841">
    <property type="component" value="Unassembled WGS sequence"/>
</dbReference>
<organism evidence="2 3">
    <name type="scientific">Thalassiosira oceanica</name>
    <name type="common">Marine diatom</name>
    <dbReference type="NCBI Taxonomy" id="159749"/>
    <lineage>
        <taxon>Eukaryota</taxon>
        <taxon>Sar</taxon>
        <taxon>Stramenopiles</taxon>
        <taxon>Ochrophyta</taxon>
        <taxon>Bacillariophyta</taxon>
        <taxon>Coscinodiscophyceae</taxon>
        <taxon>Thalassiosirophycidae</taxon>
        <taxon>Thalassiosirales</taxon>
        <taxon>Thalassiosiraceae</taxon>
        <taxon>Thalassiosira</taxon>
    </lineage>
</organism>
<proteinExistence type="predicted"/>
<accession>K0R9P8</accession>
<feature type="region of interest" description="Disordered" evidence="1">
    <location>
        <begin position="1"/>
        <end position="37"/>
    </location>
</feature>
<gene>
    <name evidence="2" type="ORF">THAOC_30733</name>
</gene>